<dbReference type="SUPFAM" id="SSF53756">
    <property type="entry name" value="UDP-Glycosyltransferase/glycogen phosphorylase"/>
    <property type="match status" value="1"/>
</dbReference>
<accession>B4MVC7</accession>
<dbReference type="Proteomes" id="UP000007798">
    <property type="component" value="Unassembled WGS sequence"/>
</dbReference>
<name>B4MVC7_DROWI</name>
<dbReference type="STRING" id="7260.B4MVC7"/>
<dbReference type="EMBL" id="CH963857">
    <property type="protein sequence ID" value="EDW76472.2"/>
    <property type="molecule type" value="Genomic_DNA"/>
</dbReference>
<dbReference type="SMR" id="B4MVC7"/>
<dbReference type="FunFam" id="3.40.50.2000:FF:000050">
    <property type="entry name" value="UDP-glucuronosyltransferase"/>
    <property type="match status" value="1"/>
</dbReference>
<evidence type="ECO:0000256" key="3">
    <source>
        <dbReference type="ARBA" id="ARBA00022679"/>
    </source>
</evidence>
<dbReference type="GO" id="GO:0008194">
    <property type="term" value="F:UDP-glycosyltransferase activity"/>
    <property type="evidence" value="ECO:0007669"/>
    <property type="project" value="InterPro"/>
</dbReference>
<keyword evidence="2" id="KW-0328">Glycosyltransferase</keyword>
<gene>
    <name evidence="6" type="primary">Dwil\GK14641</name>
    <name evidence="6" type="ORF">Dwil_GK14641</name>
</gene>
<keyword evidence="4" id="KW-1133">Transmembrane helix</keyword>
<dbReference type="HOGENOM" id="CLU_012949_0_2_1"/>
<comment type="similarity">
    <text evidence="1">Belongs to the UDP-glycosyltransferase family.</text>
</comment>
<keyword evidence="3" id="KW-0808">Transferase</keyword>
<keyword evidence="4" id="KW-0812">Transmembrane</keyword>
<reference evidence="6 7" key="1">
    <citation type="journal article" date="2007" name="Nature">
        <title>Evolution of genes and genomes on the Drosophila phylogeny.</title>
        <authorList>
            <consortium name="Drosophila 12 Genomes Consortium"/>
            <person name="Clark A.G."/>
            <person name="Eisen M.B."/>
            <person name="Smith D.R."/>
            <person name="Bergman C.M."/>
            <person name="Oliver B."/>
            <person name="Markow T.A."/>
            <person name="Kaufman T.C."/>
            <person name="Kellis M."/>
            <person name="Gelbart W."/>
            <person name="Iyer V.N."/>
            <person name="Pollard D.A."/>
            <person name="Sackton T.B."/>
            <person name="Larracuente A.M."/>
            <person name="Singh N.D."/>
            <person name="Abad J.P."/>
            <person name="Abt D.N."/>
            <person name="Adryan B."/>
            <person name="Aguade M."/>
            <person name="Akashi H."/>
            <person name="Anderson W.W."/>
            <person name="Aquadro C.F."/>
            <person name="Ardell D.H."/>
            <person name="Arguello R."/>
            <person name="Artieri C.G."/>
            <person name="Barbash D.A."/>
            <person name="Barker D."/>
            <person name="Barsanti P."/>
            <person name="Batterham P."/>
            <person name="Batzoglou S."/>
            <person name="Begun D."/>
            <person name="Bhutkar A."/>
            <person name="Blanco E."/>
            <person name="Bosak S.A."/>
            <person name="Bradley R.K."/>
            <person name="Brand A.D."/>
            <person name="Brent M.R."/>
            <person name="Brooks A.N."/>
            <person name="Brown R.H."/>
            <person name="Butlin R.K."/>
            <person name="Caggese C."/>
            <person name="Calvi B.R."/>
            <person name="Bernardo de Carvalho A."/>
            <person name="Caspi A."/>
            <person name="Castrezana S."/>
            <person name="Celniker S.E."/>
            <person name="Chang J.L."/>
            <person name="Chapple C."/>
            <person name="Chatterji S."/>
            <person name="Chinwalla A."/>
            <person name="Civetta A."/>
            <person name="Clifton S.W."/>
            <person name="Comeron J.M."/>
            <person name="Costello J.C."/>
            <person name="Coyne J.A."/>
            <person name="Daub J."/>
            <person name="David R.G."/>
            <person name="Delcher A.L."/>
            <person name="Delehaunty K."/>
            <person name="Do C.B."/>
            <person name="Ebling H."/>
            <person name="Edwards K."/>
            <person name="Eickbush T."/>
            <person name="Evans J.D."/>
            <person name="Filipski A."/>
            <person name="Findeiss S."/>
            <person name="Freyhult E."/>
            <person name="Fulton L."/>
            <person name="Fulton R."/>
            <person name="Garcia A.C."/>
            <person name="Gardiner A."/>
            <person name="Garfield D.A."/>
            <person name="Garvin B.E."/>
            <person name="Gibson G."/>
            <person name="Gilbert D."/>
            <person name="Gnerre S."/>
            <person name="Godfrey J."/>
            <person name="Good R."/>
            <person name="Gotea V."/>
            <person name="Gravely B."/>
            <person name="Greenberg A.J."/>
            <person name="Griffiths-Jones S."/>
            <person name="Gross S."/>
            <person name="Guigo R."/>
            <person name="Gustafson E.A."/>
            <person name="Haerty W."/>
            <person name="Hahn M.W."/>
            <person name="Halligan D.L."/>
            <person name="Halpern A.L."/>
            <person name="Halter G.M."/>
            <person name="Han M.V."/>
            <person name="Heger A."/>
            <person name="Hillier L."/>
            <person name="Hinrichs A.S."/>
            <person name="Holmes I."/>
            <person name="Hoskins R.A."/>
            <person name="Hubisz M.J."/>
            <person name="Hultmark D."/>
            <person name="Huntley M.A."/>
            <person name="Jaffe D.B."/>
            <person name="Jagadeeshan S."/>
            <person name="Jeck W.R."/>
            <person name="Johnson J."/>
            <person name="Jones C.D."/>
            <person name="Jordan W.C."/>
            <person name="Karpen G.H."/>
            <person name="Kataoka E."/>
            <person name="Keightley P.D."/>
            <person name="Kheradpour P."/>
            <person name="Kirkness E.F."/>
            <person name="Koerich L.B."/>
            <person name="Kristiansen K."/>
            <person name="Kudrna D."/>
            <person name="Kulathinal R.J."/>
            <person name="Kumar S."/>
            <person name="Kwok R."/>
            <person name="Lander E."/>
            <person name="Langley C.H."/>
            <person name="Lapoint R."/>
            <person name="Lazzaro B.P."/>
            <person name="Lee S.J."/>
            <person name="Levesque L."/>
            <person name="Li R."/>
            <person name="Lin C.F."/>
            <person name="Lin M.F."/>
            <person name="Lindblad-Toh K."/>
            <person name="Llopart A."/>
            <person name="Long M."/>
            <person name="Low L."/>
            <person name="Lozovsky E."/>
            <person name="Lu J."/>
            <person name="Luo M."/>
            <person name="Machado C.A."/>
            <person name="Makalowski W."/>
            <person name="Marzo M."/>
            <person name="Matsuda M."/>
            <person name="Matzkin L."/>
            <person name="McAllister B."/>
            <person name="McBride C.S."/>
            <person name="McKernan B."/>
            <person name="McKernan K."/>
            <person name="Mendez-Lago M."/>
            <person name="Minx P."/>
            <person name="Mollenhauer M.U."/>
            <person name="Montooth K."/>
            <person name="Mount S.M."/>
            <person name="Mu X."/>
            <person name="Myers E."/>
            <person name="Negre B."/>
            <person name="Newfeld S."/>
            <person name="Nielsen R."/>
            <person name="Noor M.A."/>
            <person name="O'Grady P."/>
            <person name="Pachter L."/>
            <person name="Papaceit M."/>
            <person name="Parisi M.J."/>
            <person name="Parisi M."/>
            <person name="Parts L."/>
            <person name="Pedersen J.S."/>
            <person name="Pesole G."/>
            <person name="Phillippy A.M."/>
            <person name="Ponting C.P."/>
            <person name="Pop M."/>
            <person name="Porcelli D."/>
            <person name="Powell J.R."/>
            <person name="Prohaska S."/>
            <person name="Pruitt K."/>
            <person name="Puig M."/>
            <person name="Quesneville H."/>
            <person name="Ram K.R."/>
            <person name="Rand D."/>
            <person name="Rasmussen M.D."/>
            <person name="Reed L.K."/>
            <person name="Reenan R."/>
            <person name="Reily A."/>
            <person name="Remington K.A."/>
            <person name="Rieger T.T."/>
            <person name="Ritchie M.G."/>
            <person name="Robin C."/>
            <person name="Rogers Y.H."/>
            <person name="Rohde C."/>
            <person name="Rozas J."/>
            <person name="Rubenfield M.J."/>
            <person name="Ruiz A."/>
            <person name="Russo S."/>
            <person name="Salzberg S.L."/>
            <person name="Sanchez-Gracia A."/>
            <person name="Saranga D.J."/>
            <person name="Sato H."/>
            <person name="Schaeffer S.W."/>
            <person name="Schatz M.C."/>
            <person name="Schlenke T."/>
            <person name="Schwartz R."/>
            <person name="Segarra C."/>
            <person name="Singh R.S."/>
            <person name="Sirot L."/>
            <person name="Sirota M."/>
            <person name="Sisneros N.B."/>
            <person name="Smith C.D."/>
            <person name="Smith T.F."/>
            <person name="Spieth J."/>
            <person name="Stage D.E."/>
            <person name="Stark A."/>
            <person name="Stephan W."/>
            <person name="Strausberg R.L."/>
            <person name="Strempel S."/>
            <person name="Sturgill D."/>
            <person name="Sutton G."/>
            <person name="Sutton G.G."/>
            <person name="Tao W."/>
            <person name="Teichmann S."/>
            <person name="Tobari Y.N."/>
            <person name="Tomimura Y."/>
            <person name="Tsolas J.M."/>
            <person name="Valente V.L."/>
            <person name="Venter E."/>
            <person name="Venter J.C."/>
            <person name="Vicario S."/>
            <person name="Vieira F.G."/>
            <person name="Vilella A.J."/>
            <person name="Villasante A."/>
            <person name="Walenz B."/>
            <person name="Wang J."/>
            <person name="Wasserman M."/>
            <person name="Watts T."/>
            <person name="Wilson D."/>
            <person name="Wilson R.K."/>
            <person name="Wing R.A."/>
            <person name="Wolfner M.F."/>
            <person name="Wong A."/>
            <person name="Wong G.K."/>
            <person name="Wu C.I."/>
            <person name="Wu G."/>
            <person name="Yamamoto D."/>
            <person name="Yang H.P."/>
            <person name="Yang S.P."/>
            <person name="Yorke J.A."/>
            <person name="Yoshida K."/>
            <person name="Zdobnov E."/>
            <person name="Zhang P."/>
            <person name="Zhang Y."/>
            <person name="Zimin A.V."/>
            <person name="Baldwin J."/>
            <person name="Abdouelleil A."/>
            <person name="Abdulkadir J."/>
            <person name="Abebe A."/>
            <person name="Abera B."/>
            <person name="Abreu J."/>
            <person name="Acer S.C."/>
            <person name="Aftuck L."/>
            <person name="Alexander A."/>
            <person name="An P."/>
            <person name="Anderson E."/>
            <person name="Anderson S."/>
            <person name="Arachi H."/>
            <person name="Azer M."/>
            <person name="Bachantsang P."/>
            <person name="Barry A."/>
            <person name="Bayul T."/>
            <person name="Berlin A."/>
            <person name="Bessette D."/>
            <person name="Bloom T."/>
            <person name="Blye J."/>
            <person name="Boguslavskiy L."/>
            <person name="Bonnet C."/>
            <person name="Boukhgalter B."/>
            <person name="Bourzgui I."/>
            <person name="Brown A."/>
            <person name="Cahill P."/>
            <person name="Channer S."/>
            <person name="Cheshatsang Y."/>
            <person name="Chuda L."/>
            <person name="Citroen M."/>
            <person name="Collymore A."/>
            <person name="Cooke P."/>
            <person name="Costello M."/>
            <person name="D'Aco K."/>
            <person name="Daza R."/>
            <person name="De Haan G."/>
            <person name="DeGray S."/>
            <person name="DeMaso C."/>
            <person name="Dhargay N."/>
            <person name="Dooley K."/>
            <person name="Dooley E."/>
            <person name="Doricent M."/>
            <person name="Dorje P."/>
            <person name="Dorjee K."/>
            <person name="Dupes A."/>
            <person name="Elong R."/>
            <person name="Falk J."/>
            <person name="Farina A."/>
            <person name="Faro S."/>
            <person name="Ferguson D."/>
            <person name="Fisher S."/>
            <person name="Foley C.D."/>
            <person name="Franke A."/>
            <person name="Friedrich D."/>
            <person name="Gadbois L."/>
            <person name="Gearin G."/>
            <person name="Gearin C.R."/>
            <person name="Giannoukos G."/>
            <person name="Goode T."/>
            <person name="Graham J."/>
            <person name="Grandbois E."/>
            <person name="Grewal S."/>
            <person name="Gyaltsen K."/>
            <person name="Hafez N."/>
            <person name="Hagos B."/>
            <person name="Hall J."/>
            <person name="Henson C."/>
            <person name="Hollinger A."/>
            <person name="Honan T."/>
            <person name="Huard M.D."/>
            <person name="Hughes L."/>
            <person name="Hurhula B."/>
            <person name="Husby M.E."/>
            <person name="Kamat A."/>
            <person name="Kanga B."/>
            <person name="Kashin S."/>
            <person name="Khazanovich D."/>
            <person name="Kisner P."/>
            <person name="Lance K."/>
            <person name="Lara M."/>
            <person name="Lee W."/>
            <person name="Lennon N."/>
            <person name="Letendre F."/>
            <person name="LeVine R."/>
            <person name="Lipovsky A."/>
            <person name="Liu X."/>
            <person name="Liu J."/>
            <person name="Liu S."/>
            <person name="Lokyitsang T."/>
            <person name="Lokyitsang Y."/>
            <person name="Lubonja R."/>
            <person name="Lui A."/>
            <person name="MacDonald P."/>
            <person name="Magnisalis V."/>
            <person name="Maru K."/>
            <person name="Matthews C."/>
            <person name="McCusker W."/>
            <person name="McDonough S."/>
            <person name="Mehta T."/>
            <person name="Meldrim J."/>
            <person name="Meneus L."/>
            <person name="Mihai O."/>
            <person name="Mihalev A."/>
            <person name="Mihova T."/>
            <person name="Mittelman R."/>
            <person name="Mlenga V."/>
            <person name="Montmayeur A."/>
            <person name="Mulrain L."/>
            <person name="Navidi A."/>
            <person name="Naylor J."/>
            <person name="Negash T."/>
            <person name="Nguyen T."/>
            <person name="Nguyen N."/>
            <person name="Nicol R."/>
            <person name="Norbu C."/>
            <person name="Norbu N."/>
            <person name="Novod N."/>
            <person name="O'Neill B."/>
            <person name="Osman S."/>
            <person name="Markiewicz E."/>
            <person name="Oyono O.L."/>
            <person name="Patti C."/>
            <person name="Phunkhang P."/>
            <person name="Pierre F."/>
            <person name="Priest M."/>
            <person name="Raghuraman S."/>
            <person name="Rege F."/>
            <person name="Reyes R."/>
            <person name="Rise C."/>
            <person name="Rogov P."/>
            <person name="Ross K."/>
            <person name="Ryan E."/>
            <person name="Settipalli S."/>
            <person name="Shea T."/>
            <person name="Sherpa N."/>
            <person name="Shi L."/>
            <person name="Shih D."/>
            <person name="Sparrow T."/>
            <person name="Spaulding J."/>
            <person name="Stalker J."/>
            <person name="Stange-Thomann N."/>
            <person name="Stavropoulos S."/>
            <person name="Stone C."/>
            <person name="Strader C."/>
            <person name="Tesfaye S."/>
            <person name="Thomson T."/>
            <person name="Thoulutsang Y."/>
            <person name="Thoulutsang D."/>
            <person name="Topham K."/>
            <person name="Topping I."/>
            <person name="Tsamla T."/>
            <person name="Vassiliev H."/>
            <person name="Vo A."/>
            <person name="Wangchuk T."/>
            <person name="Wangdi T."/>
            <person name="Weiand M."/>
            <person name="Wilkinson J."/>
            <person name="Wilson A."/>
            <person name="Yadav S."/>
            <person name="Young G."/>
            <person name="Yu Q."/>
            <person name="Zembek L."/>
            <person name="Zhong D."/>
            <person name="Zimmer A."/>
            <person name="Zwirko Z."/>
            <person name="Jaffe D.B."/>
            <person name="Alvarez P."/>
            <person name="Brockman W."/>
            <person name="Butler J."/>
            <person name="Chin C."/>
            <person name="Gnerre S."/>
            <person name="Grabherr M."/>
            <person name="Kleber M."/>
            <person name="Mauceli E."/>
            <person name="MacCallum I."/>
        </authorList>
    </citation>
    <scope>NUCLEOTIDE SEQUENCE [LARGE SCALE GENOMIC DNA]</scope>
    <source>
        <strain evidence="7">Tucson 14030-0811.24</strain>
    </source>
</reference>
<feature type="transmembrane region" description="Helical" evidence="4">
    <location>
        <begin position="484"/>
        <end position="510"/>
    </location>
</feature>
<evidence type="ECO:0008006" key="8">
    <source>
        <dbReference type="Google" id="ProtNLM"/>
    </source>
</evidence>
<dbReference type="CDD" id="cd03784">
    <property type="entry name" value="GT1_Gtf-like"/>
    <property type="match status" value="1"/>
</dbReference>
<proteinExistence type="inferred from homology"/>
<feature type="signal peptide" evidence="5">
    <location>
        <begin position="1"/>
        <end position="22"/>
    </location>
</feature>
<dbReference type="AlphaFoldDB" id="B4MVC7"/>
<evidence type="ECO:0000313" key="7">
    <source>
        <dbReference type="Proteomes" id="UP000007798"/>
    </source>
</evidence>
<dbReference type="InterPro" id="IPR002213">
    <property type="entry name" value="UDP_glucos_trans"/>
</dbReference>
<keyword evidence="4" id="KW-0472">Membrane</keyword>
<dbReference type="OrthoDB" id="5835829at2759"/>
<dbReference type="PANTHER" id="PTHR48043:SF114">
    <property type="entry name" value="IP04436P-RELATED"/>
    <property type="match status" value="1"/>
</dbReference>
<evidence type="ECO:0000256" key="2">
    <source>
        <dbReference type="ARBA" id="ARBA00022676"/>
    </source>
</evidence>
<dbReference type="eggNOG" id="KOG1192">
    <property type="taxonomic scope" value="Eukaryota"/>
</dbReference>
<organism evidence="6 7">
    <name type="scientific">Drosophila willistoni</name>
    <name type="common">Fruit fly</name>
    <dbReference type="NCBI Taxonomy" id="7260"/>
    <lineage>
        <taxon>Eukaryota</taxon>
        <taxon>Metazoa</taxon>
        <taxon>Ecdysozoa</taxon>
        <taxon>Arthropoda</taxon>
        <taxon>Hexapoda</taxon>
        <taxon>Insecta</taxon>
        <taxon>Pterygota</taxon>
        <taxon>Neoptera</taxon>
        <taxon>Endopterygota</taxon>
        <taxon>Diptera</taxon>
        <taxon>Brachycera</taxon>
        <taxon>Muscomorpha</taxon>
        <taxon>Ephydroidea</taxon>
        <taxon>Drosophilidae</taxon>
        <taxon>Drosophila</taxon>
        <taxon>Sophophora</taxon>
    </lineage>
</organism>
<sequence>MNAWKWLTLLITLWLNVGHGLTGNILAVYPHFGFSHFKVVMPILNELVSRGHRVTVISYVKNPQAKYEELVIADKDEDQASTTINVVPLSEHTPTRSLWVLFQEYMGLHHEGQETCERLFASGHVEKVIKRHQRLNYDLLLTEYFNADCQLAIAKILNLPIIGLSTCALMPYYFDRIDLPNTPSYITSEYVGFAAPLTWSERLLNFVQAKGLRLLYEYHSNRADNALIKRYLQVNVDVDEVARTQTAFILGNQHYSLMGSRPLSQQFVEVGGVHITPEAEKKLPANVEQFLQESEEKVLFISWGSMVRASSMDDDKLLDILKALDEQPLRVIWKWEANDLPHKINPKKILLVKWAPQLALLCHPKVVLFWSHGGLLGTTEGVHCGKPMLVTPIYGDQFLNAFAVQNRGMGLKLHYQEISHTSLNESFQELTKASYSLRAQKISQIFRRRQHTPLESAIWSIEHTIEHGLMGAKLLQSPGIDLHWFIYHSIDSICLIFCTLMPFLLGWFYLTGWSFRSLMAYLFHWNI</sequence>
<evidence type="ECO:0000313" key="6">
    <source>
        <dbReference type="EMBL" id="EDW76472.2"/>
    </source>
</evidence>
<protein>
    <recommendedName>
        <fullName evidence="8">UDP-glucuronosyltransferase</fullName>
    </recommendedName>
</protein>
<feature type="chain" id="PRO_5006458074" description="UDP-glucuronosyltransferase" evidence="5">
    <location>
        <begin position="23"/>
        <end position="527"/>
    </location>
</feature>
<evidence type="ECO:0000256" key="1">
    <source>
        <dbReference type="ARBA" id="ARBA00009995"/>
    </source>
</evidence>
<keyword evidence="7" id="KW-1185">Reference proteome</keyword>
<evidence type="ECO:0000256" key="4">
    <source>
        <dbReference type="SAM" id="Phobius"/>
    </source>
</evidence>
<dbReference type="Gene3D" id="3.40.50.2000">
    <property type="entry name" value="Glycogen Phosphorylase B"/>
    <property type="match status" value="2"/>
</dbReference>
<dbReference type="KEGG" id="dwi:6642442"/>
<keyword evidence="5" id="KW-0732">Signal</keyword>
<dbReference type="PANTHER" id="PTHR48043">
    <property type="entry name" value="EG:EG0003.4 PROTEIN-RELATED"/>
    <property type="match status" value="1"/>
</dbReference>
<evidence type="ECO:0000256" key="5">
    <source>
        <dbReference type="SAM" id="SignalP"/>
    </source>
</evidence>
<dbReference type="InterPro" id="IPR050271">
    <property type="entry name" value="UDP-glycosyltransferase"/>
</dbReference>
<dbReference type="InParanoid" id="B4MVC7"/>
<dbReference type="Pfam" id="PF00201">
    <property type="entry name" value="UDPGT"/>
    <property type="match status" value="1"/>
</dbReference>